<organism evidence="3 4">
    <name type="scientific">Plenodomus tracheiphilus IPT5</name>
    <dbReference type="NCBI Taxonomy" id="1408161"/>
    <lineage>
        <taxon>Eukaryota</taxon>
        <taxon>Fungi</taxon>
        <taxon>Dikarya</taxon>
        <taxon>Ascomycota</taxon>
        <taxon>Pezizomycotina</taxon>
        <taxon>Dothideomycetes</taxon>
        <taxon>Pleosporomycetidae</taxon>
        <taxon>Pleosporales</taxon>
        <taxon>Pleosporineae</taxon>
        <taxon>Leptosphaeriaceae</taxon>
        <taxon>Plenodomus</taxon>
    </lineage>
</organism>
<evidence type="ECO:0000256" key="1">
    <source>
        <dbReference type="SAM" id="MobiDB-lite"/>
    </source>
</evidence>
<evidence type="ECO:0000313" key="4">
    <source>
        <dbReference type="Proteomes" id="UP000799423"/>
    </source>
</evidence>
<accession>A0A6A7B4A2</accession>
<proteinExistence type="predicted"/>
<keyword evidence="2" id="KW-0472">Membrane</keyword>
<protein>
    <submittedName>
        <fullName evidence="3">Uncharacterized protein</fullName>
    </submittedName>
</protein>
<feature type="transmembrane region" description="Helical" evidence="2">
    <location>
        <begin position="49"/>
        <end position="67"/>
    </location>
</feature>
<reference evidence="3" key="1">
    <citation type="submission" date="2020-01" db="EMBL/GenBank/DDBJ databases">
        <authorList>
            <consortium name="DOE Joint Genome Institute"/>
            <person name="Haridas S."/>
            <person name="Albert R."/>
            <person name="Binder M."/>
            <person name="Bloem J."/>
            <person name="Labutti K."/>
            <person name="Salamov A."/>
            <person name="Andreopoulos B."/>
            <person name="Baker S.E."/>
            <person name="Barry K."/>
            <person name="Bills G."/>
            <person name="Bluhm B.H."/>
            <person name="Cannon C."/>
            <person name="Castanera R."/>
            <person name="Culley D.E."/>
            <person name="Daum C."/>
            <person name="Ezra D."/>
            <person name="Gonzalez J.B."/>
            <person name="Henrissat B."/>
            <person name="Kuo A."/>
            <person name="Liang C."/>
            <person name="Lipzen A."/>
            <person name="Lutzoni F."/>
            <person name="Magnuson J."/>
            <person name="Mondo S."/>
            <person name="Nolan M."/>
            <person name="Ohm R."/>
            <person name="Pangilinan J."/>
            <person name="Park H.-J."/>
            <person name="Ramirez L."/>
            <person name="Alfaro M."/>
            <person name="Sun H."/>
            <person name="Tritt A."/>
            <person name="Yoshinaga Y."/>
            <person name="Zwiers L.-H."/>
            <person name="Turgeon B.G."/>
            <person name="Goodwin S.B."/>
            <person name="Spatafora J.W."/>
            <person name="Crous P.W."/>
            <person name="Grigoriev I.V."/>
        </authorList>
    </citation>
    <scope>NUCLEOTIDE SEQUENCE</scope>
    <source>
        <strain evidence="3">IPT5</strain>
    </source>
</reference>
<name>A0A6A7B4A2_9PLEO</name>
<evidence type="ECO:0000313" key="3">
    <source>
        <dbReference type="EMBL" id="KAF2850250.1"/>
    </source>
</evidence>
<gene>
    <name evidence="3" type="ORF">T440DRAFT_518359</name>
</gene>
<keyword evidence="2" id="KW-0812">Transmembrane</keyword>
<dbReference type="EMBL" id="MU006307">
    <property type="protein sequence ID" value="KAF2850250.1"/>
    <property type="molecule type" value="Genomic_DNA"/>
</dbReference>
<feature type="region of interest" description="Disordered" evidence="1">
    <location>
        <begin position="157"/>
        <end position="196"/>
    </location>
</feature>
<dbReference type="Proteomes" id="UP000799423">
    <property type="component" value="Unassembled WGS sequence"/>
</dbReference>
<feature type="transmembrane region" description="Helical" evidence="2">
    <location>
        <begin position="79"/>
        <end position="103"/>
    </location>
</feature>
<evidence type="ECO:0000256" key="2">
    <source>
        <dbReference type="SAM" id="Phobius"/>
    </source>
</evidence>
<keyword evidence="2" id="KW-1133">Transmembrane helix</keyword>
<sequence length="248" mass="27551">MDNEMPPQIPPSKRHIGHALLDIIIRPIMQLSLRQVLQASIKLFVHMSWTHRIVTLAALFGLGLAIYKDPGSFPTPCEVAQITTAFFLAFLLIFTVIAVIIWMETAVWPWDQLDRMGPWIKAFWAFANNDDDMEMEVTSKKDNPATSTPVEAVEPDMAAIPPTPMSPHGIRSPSPTSPETPKHLHKSGLLGDSPMPPRFNTFGGNPFARRADAMAAVNDWMMPGATTVQKAKVMKVVRDVMAIERGEE</sequence>
<dbReference type="AlphaFoldDB" id="A0A6A7B4A2"/>
<keyword evidence="4" id="KW-1185">Reference proteome</keyword>
<dbReference type="OrthoDB" id="3796633at2759"/>